<feature type="transmembrane region" description="Helical" evidence="1">
    <location>
        <begin position="148"/>
        <end position="170"/>
    </location>
</feature>
<feature type="transmembrane region" description="Helical" evidence="1">
    <location>
        <begin position="21"/>
        <end position="39"/>
    </location>
</feature>
<feature type="transmembrane region" description="Helical" evidence="1">
    <location>
        <begin position="51"/>
        <end position="71"/>
    </location>
</feature>
<name>A0A100Y7W4_9ACTN</name>
<evidence type="ECO:0000313" key="3">
    <source>
        <dbReference type="Proteomes" id="UP000054011"/>
    </source>
</evidence>
<keyword evidence="3" id="KW-1185">Reference proteome</keyword>
<protein>
    <recommendedName>
        <fullName evidence="4">Prenyltransferase</fullName>
    </recommendedName>
</protein>
<feature type="transmembrane region" description="Helical" evidence="1">
    <location>
        <begin position="92"/>
        <end position="113"/>
    </location>
</feature>
<evidence type="ECO:0000313" key="2">
    <source>
        <dbReference type="EMBL" id="KUH39311.1"/>
    </source>
</evidence>
<dbReference type="STRING" id="936756.ATE80_07750"/>
<dbReference type="AlphaFoldDB" id="A0A100Y7W4"/>
<evidence type="ECO:0000256" key="1">
    <source>
        <dbReference type="SAM" id="Phobius"/>
    </source>
</evidence>
<feature type="transmembrane region" description="Helical" evidence="1">
    <location>
        <begin position="215"/>
        <end position="240"/>
    </location>
</feature>
<feature type="transmembrane region" description="Helical" evidence="1">
    <location>
        <begin position="246"/>
        <end position="268"/>
    </location>
</feature>
<dbReference type="RefSeq" id="WP_058941402.1">
    <property type="nucleotide sequence ID" value="NZ_LNSV01000013.1"/>
</dbReference>
<dbReference type="EMBL" id="LNSV01000013">
    <property type="protein sequence ID" value="KUH39311.1"/>
    <property type="molecule type" value="Genomic_DNA"/>
</dbReference>
<dbReference type="Proteomes" id="UP000054011">
    <property type="component" value="Unassembled WGS sequence"/>
</dbReference>
<dbReference type="OrthoDB" id="4524868at2"/>
<organism evidence="2 3">
    <name type="scientific">Streptomyces kanasensis</name>
    <dbReference type="NCBI Taxonomy" id="936756"/>
    <lineage>
        <taxon>Bacteria</taxon>
        <taxon>Bacillati</taxon>
        <taxon>Actinomycetota</taxon>
        <taxon>Actinomycetes</taxon>
        <taxon>Kitasatosporales</taxon>
        <taxon>Streptomycetaceae</taxon>
        <taxon>Streptomyces</taxon>
    </lineage>
</organism>
<keyword evidence="1" id="KW-0472">Membrane</keyword>
<feature type="transmembrane region" description="Helical" evidence="1">
    <location>
        <begin position="119"/>
        <end position="136"/>
    </location>
</feature>
<keyword evidence="1" id="KW-1133">Transmembrane helix</keyword>
<keyword evidence="1" id="KW-0812">Transmembrane</keyword>
<comment type="caution">
    <text evidence="2">The sequence shown here is derived from an EMBL/GenBank/DDBJ whole genome shotgun (WGS) entry which is preliminary data.</text>
</comment>
<feature type="transmembrane region" description="Helical" evidence="1">
    <location>
        <begin position="176"/>
        <end position="194"/>
    </location>
</feature>
<evidence type="ECO:0008006" key="4">
    <source>
        <dbReference type="Google" id="ProtNLM"/>
    </source>
</evidence>
<proteinExistence type="predicted"/>
<reference evidence="2 3" key="1">
    <citation type="submission" date="2015-11" db="EMBL/GenBank/DDBJ databases">
        <title>Genome-wide analysis reveals the secondary metabolome in Streptomyces kanasensis ZX01.</title>
        <authorList>
            <person name="Zhang G."/>
            <person name="Han L."/>
            <person name="Feng J."/>
            <person name="Zhang X."/>
        </authorList>
    </citation>
    <scope>NUCLEOTIDE SEQUENCE [LARGE SCALE GENOMIC DNA]</scope>
    <source>
        <strain evidence="2 3">ZX01</strain>
    </source>
</reference>
<accession>A0A100Y7W4</accession>
<sequence length="312" mass="33691">MPGERAPLAARLKYALVIRRYEFLPVYVPLVLTPALLGARSWGEFASLDAVLALVYVISGLQVANMTNALADREQDRQLKSRQSDAVYGLGVPRVVAHIAVSTAVCAALALYLTVRAQQWGMLLPALAAGLIGFQYSLPPLHLKSAGLWQLLALQNGCVFLPGLFVLWSFGHPLEWGSVVAVLGFALALTSLFVTSHGEDYLVDGRFGIRTYVRALGLVRAFRVQLAMLVAGGVLILVSVPATFGFSWGLLPFLAAWLVSIRFLDAVVRDVRRAPLHEAVADLHGKSLLGPYHSSLLSWATVVLAASVLIGR</sequence>
<gene>
    <name evidence="2" type="ORF">ATE80_07750</name>
</gene>